<dbReference type="Gene3D" id="3.30.420.10">
    <property type="entry name" value="Ribonuclease H-like superfamily/Ribonuclease H"/>
    <property type="match status" value="1"/>
</dbReference>
<reference evidence="3" key="1">
    <citation type="submission" date="2025-08" db="UniProtKB">
        <authorList>
            <consortium name="RefSeq"/>
        </authorList>
    </citation>
    <scope>IDENTIFICATION</scope>
    <source>
        <tissue evidence="3">Whole body</tissue>
    </source>
</reference>
<dbReference type="GO" id="GO:0003676">
    <property type="term" value="F:nucleic acid binding"/>
    <property type="evidence" value="ECO:0007669"/>
    <property type="project" value="InterPro"/>
</dbReference>
<accession>A0A6J1PIA7</accession>
<dbReference type="AlphaFoldDB" id="A0A6J1PIA7"/>
<dbReference type="InterPro" id="IPR001584">
    <property type="entry name" value="Integrase_cat-core"/>
</dbReference>
<dbReference type="GeneID" id="112452877"/>
<name>A0A6J1PIA7_9HYME</name>
<dbReference type="GO" id="GO:0015074">
    <property type="term" value="P:DNA integration"/>
    <property type="evidence" value="ECO:0007669"/>
    <property type="project" value="InterPro"/>
</dbReference>
<evidence type="ECO:0000313" key="2">
    <source>
        <dbReference type="Proteomes" id="UP000504618"/>
    </source>
</evidence>
<dbReference type="RefSeq" id="XP_024869083.1">
    <property type="nucleotide sequence ID" value="XM_025013315.1"/>
</dbReference>
<gene>
    <name evidence="3" type="primary">LOC112452877</name>
</gene>
<dbReference type="PANTHER" id="PTHR47331">
    <property type="entry name" value="PHD-TYPE DOMAIN-CONTAINING PROTEIN"/>
    <property type="match status" value="1"/>
</dbReference>
<dbReference type="InterPro" id="IPR036397">
    <property type="entry name" value="RNaseH_sf"/>
</dbReference>
<dbReference type="InterPro" id="IPR040676">
    <property type="entry name" value="DUF5641"/>
</dbReference>
<dbReference type="Proteomes" id="UP000504618">
    <property type="component" value="Unplaced"/>
</dbReference>
<dbReference type="InterPro" id="IPR041588">
    <property type="entry name" value="Integrase_H2C2"/>
</dbReference>
<dbReference type="OrthoDB" id="7543819at2759"/>
<dbReference type="PROSITE" id="PS50994">
    <property type="entry name" value="INTEGRASE"/>
    <property type="match status" value="1"/>
</dbReference>
<proteinExistence type="predicted"/>
<dbReference type="SUPFAM" id="SSF53098">
    <property type="entry name" value="Ribonuclease H-like"/>
    <property type="match status" value="1"/>
</dbReference>
<dbReference type="PANTHER" id="PTHR47331:SF1">
    <property type="entry name" value="GAG-LIKE PROTEIN"/>
    <property type="match status" value="1"/>
</dbReference>
<evidence type="ECO:0000313" key="3">
    <source>
        <dbReference type="RefSeq" id="XP_024869083.1"/>
    </source>
</evidence>
<evidence type="ECO:0000259" key="1">
    <source>
        <dbReference type="PROSITE" id="PS50994"/>
    </source>
</evidence>
<dbReference type="InterPro" id="IPR012337">
    <property type="entry name" value="RNaseH-like_sf"/>
</dbReference>
<dbReference type="Pfam" id="PF18701">
    <property type="entry name" value="DUF5641"/>
    <property type="match status" value="1"/>
</dbReference>
<protein>
    <submittedName>
        <fullName evidence="3">Uncharacterized protein LOC112452877</fullName>
    </submittedName>
</protein>
<organism evidence="2 3">
    <name type="scientific">Temnothorax curvispinosus</name>
    <dbReference type="NCBI Taxonomy" id="300111"/>
    <lineage>
        <taxon>Eukaryota</taxon>
        <taxon>Metazoa</taxon>
        <taxon>Ecdysozoa</taxon>
        <taxon>Arthropoda</taxon>
        <taxon>Hexapoda</taxon>
        <taxon>Insecta</taxon>
        <taxon>Pterygota</taxon>
        <taxon>Neoptera</taxon>
        <taxon>Endopterygota</taxon>
        <taxon>Hymenoptera</taxon>
        <taxon>Apocrita</taxon>
        <taxon>Aculeata</taxon>
        <taxon>Formicoidea</taxon>
        <taxon>Formicidae</taxon>
        <taxon>Myrmicinae</taxon>
        <taxon>Temnothorax</taxon>
    </lineage>
</organism>
<dbReference type="Pfam" id="PF17921">
    <property type="entry name" value="Integrase_H2C2"/>
    <property type="match status" value="1"/>
</dbReference>
<sequence>MSYALKVACRTVQRHAFVEEYQSLSKGTPINASSKLLTMSPFLDEDGLLRVGGRLKNSELSADARHPILLPAKHELTKRLILREHIRNKHAETQTTMAFVRQQFWPLSLRSTTRKITRNCVACFKAKPAQSEAIMGSLPSGRVTISKPSSHCGVDYAGPVNLKEGKRRNARICKAYISIFVCFATKAVHIELVSDLTSDAFLATLRRFISRRGRPVNIYSDNGTTFVGANKQIKELYDFVASEQVQTNVKDFLRDQETSWSFIPPNAPHFGGLWEAAVKSAKYHLSRIVGQAHLTFEEMTTVLCEIEAILNSRPLTQLSNDPNDLTPLTPGHFLVGTPFNSIPSPDLTDVSENRLTRWQLVQQLQQHFWRKWSTEYLSSLQERSKWKKNLGAALEPGRLVLIKQQGLAPHLSLLVTQSSM</sequence>
<keyword evidence="2" id="KW-1185">Reference proteome</keyword>
<feature type="domain" description="Integrase catalytic" evidence="1">
    <location>
        <begin position="144"/>
        <end position="338"/>
    </location>
</feature>